<dbReference type="AlphaFoldDB" id="A0AAD6WGP0"/>
<comment type="caution">
    <text evidence="1">The sequence shown here is derived from an EMBL/GenBank/DDBJ whole genome shotgun (WGS) entry which is preliminary data.</text>
</comment>
<dbReference type="EMBL" id="JAQIZT010000001">
    <property type="protein sequence ID" value="KAJ7011692.1"/>
    <property type="molecule type" value="Genomic_DNA"/>
</dbReference>
<protein>
    <submittedName>
        <fullName evidence="1">Uncharacterized protein</fullName>
    </submittedName>
</protein>
<dbReference type="Proteomes" id="UP001164929">
    <property type="component" value="Chromosome 1"/>
</dbReference>
<evidence type="ECO:0000313" key="1">
    <source>
        <dbReference type="EMBL" id="KAJ7011692.1"/>
    </source>
</evidence>
<proteinExistence type="predicted"/>
<organism evidence="1 2">
    <name type="scientific">Populus alba x Populus x berolinensis</name>
    <dbReference type="NCBI Taxonomy" id="444605"/>
    <lineage>
        <taxon>Eukaryota</taxon>
        <taxon>Viridiplantae</taxon>
        <taxon>Streptophyta</taxon>
        <taxon>Embryophyta</taxon>
        <taxon>Tracheophyta</taxon>
        <taxon>Spermatophyta</taxon>
        <taxon>Magnoliopsida</taxon>
        <taxon>eudicotyledons</taxon>
        <taxon>Gunneridae</taxon>
        <taxon>Pentapetalae</taxon>
        <taxon>rosids</taxon>
        <taxon>fabids</taxon>
        <taxon>Malpighiales</taxon>
        <taxon>Salicaceae</taxon>
        <taxon>Saliceae</taxon>
        <taxon>Populus</taxon>
    </lineage>
</organism>
<reference evidence="1 2" key="1">
    <citation type="journal article" date="2023" name="Mol. Ecol. Resour.">
        <title>Chromosome-level genome assembly of a triploid poplar Populus alba 'Berolinensis'.</title>
        <authorList>
            <person name="Chen S."/>
            <person name="Yu Y."/>
            <person name="Wang X."/>
            <person name="Wang S."/>
            <person name="Zhang T."/>
            <person name="Zhou Y."/>
            <person name="He R."/>
            <person name="Meng N."/>
            <person name="Wang Y."/>
            <person name="Liu W."/>
            <person name="Liu Z."/>
            <person name="Liu J."/>
            <person name="Guo Q."/>
            <person name="Huang H."/>
            <person name="Sederoff R.R."/>
            <person name="Wang G."/>
            <person name="Qu G."/>
            <person name="Chen S."/>
        </authorList>
    </citation>
    <scope>NUCLEOTIDE SEQUENCE [LARGE SCALE GENOMIC DNA]</scope>
    <source>
        <strain evidence="1">SC-2020</strain>
    </source>
</reference>
<evidence type="ECO:0000313" key="2">
    <source>
        <dbReference type="Proteomes" id="UP001164929"/>
    </source>
</evidence>
<sequence>MTMMLNSGLKSFLSSRLAGSMQLEHGRRSLLPLRTLGNL</sequence>
<gene>
    <name evidence="1" type="ORF">NC653_001950</name>
</gene>
<name>A0AAD6WGP0_9ROSI</name>
<accession>A0AAD6WGP0</accession>
<keyword evidence="2" id="KW-1185">Reference proteome</keyword>